<feature type="region of interest" description="Disordered" evidence="11">
    <location>
        <begin position="1308"/>
        <end position="1542"/>
    </location>
</feature>
<dbReference type="GO" id="GO:0006869">
    <property type="term" value="P:lipid transport"/>
    <property type="evidence" value="ECO:0007669"/>
    <property type="project" value="UniProtKB-KW"/>
</dbReference>
<dbReference type="SUPFAM" id="SSF49562">
    <property type="entry name" value="C2 domain (Calcium/lipid-binding domain, CaLB)"/>
    <property type="match status" value="4"/>
</dbReference>
<gene>
    <name evidence="15" type="primary">TBLA0E04720</name>
    <name evidence="15" type="ORF">TBLA_0E04720</name>
</gene>
<dbReference type="InterPro" id="IPR037765">
    <property type="entry name" value="C2B_Tricalbin"/>
</dbReference>
<feature type="compositionally biased region" description="Polar residues" evidence="11">
    <location>
        <begin position="1533"/>
        <end position="1542"/>
    </location>
</feature>
<accession>I2H572</accession>
<dbReference type="PANTHER" id="PTHR46980:SF1">
    <property type="entry name" value="TRICALBIN-3"/>
    <property type="match status" value="1"/>
</dbReference>
<dbReference type="GeneID" id="14496597"/>
<evidence type="ECO:0000256" key="9">
    <source>
        <dbReference type="ARBA" id="ARBA00023121"/>
    </source>
</evidence>
<dbReference type="PIRSF" id="PIRSF037232">
    <property type="entry name" value="Tricalbin"/>
    <property type="match status" value="1"/>
</dbReference>
<reference evidence="15 16" key="1">
    <citation type="journal article" date="2011" name="Proc. Natl. Acad. Sci. U.S.A.">
        <title>Evolutionary erosion of yeast sex chromosomes by mating-type switching accidents.</title>
        <authorList>
            <person name="Gordon J.L."/>
            <person name="Armisen D."/>
            <person name="Proux-Wera E."/>
            <person name="Oheigeartaigh S.S."/>
            <person name="Byrne K.P."/>
            <person name="Wolfe K.H."/>
        </authorList>
    </citation>
    <scope>NUCLEOTIDE SEQUENCE [LARGE SCALE GENOMIC DNA]</scope>
    <source>
        <strain evidence="16">ATCC 34711 / CBS 6284 / DSM 70876 / NBRC 10599 / NRRL Y-10934 / UCD 77-7</strain>
    </source>
</reference>
<dbReference type="STRING" id="1071380.I2H572"/>
<dbReference type="GO" id="GO:0071944">
    <property type="term" value="C:cell periphery"/>
    <property type="evidence" value="ECO:0007669"/>
    <property type="project" value="UniProtKB-ARBA"/>
</dbReference>
<keyword evidence="3" id="KW-0597">Phosphoprotein</keyword>
<feature type="domain" description="C2" evidence="13">
    <location>
        <begin position="774"/>
        <end position="893"/>
    </location>
</feature>
<evidence type="ECO:0008006" key="17">
    <source>
        <dbReference type="Google" id="ProtNLM"/>
    </source>
</evidence>
<dbReference type="PANTHER" id="PTHR46980">
    <property type="entry name" value="TRICALBIN-1-RELATED"/>
    <property type="match status" value="1"/>
</dbReference>
<feature type="compositionally biased region" description="Basic and acidic residues" evidence="11">
    <location>
        <begin position="1505"/>
        <end position="1515"/>
    </location>
</feature>
<keyword evidence="7 12" id="KW-1133">Transmembrane helix</keyword>
<feature type="compositionally biased region" description="Polar residues" evidence="11">
    <location>
        <begin position="83"/>
        <end position="93"/>
    </location>
</feature>
<feature type="compositionally biased region" description="Low complexity" evidence="11">
    <location>
        <begin position="1438"/>
        <end position="1454"/>
    </location>
</feature>
<evidence type="ECO:0000259" key="13">
    <source>
        <dbReference type="PROSITE" id="PS50004"/>
    </source>
</evidence>
<dbReference type="GO" id="GO:0008289">
    <property type="term" value="F:lipid binding"/>
    <property type="evidence" value="ECO:0007669"/>
    <property type="project" value="UniProtKB-KW"/>
</dbReference>
<dbReference type="InParanoid" id="I2H572"/>
<evidence type="ECO:0000313" key="15">
    <source>
        <dbReference type="EMBL" id="CCH61524.1"/>
    </source>
</evidence>
<keyword evidence="16" id="KW-1185">Reference proteome</keyword>
<dbReference type="CDD" id="cd04052">
    <property type="entry name" value="C2B_Tricalbin-like"/>
    <property type="match status" value="1"/>
</dbReference>
<feature type="compositionally biased region" description="Basic and acidic residues" evidence="11">
    <location>
        <begin position="1365"/>
        <end position="1382"/>
    </location>
</feature>
<evidence type="ECO:0000256" key="6">
    <source>
        <dbReference type="ARBA" id="ARBA00022824"/>
    </source>
</evidence>
<dbReference type="GO" id="GO:0061817">
    <property type="term" value="P:endoplasmic reticulum-plasma membrane tethering"/>
    <property type="evidence" value="ECO:0007669"/>
    <property type="project" value="InterPro"/>
</dbReference>
<dbReference type="FunCoup" id="I2H572">
    <property type="interactions" value="125"/>
</dbReference>
<keyword evidence="10 12" id="KW-0472">Membrane</keyword>
<dbReference type="Pfam" id="PF24920">
    <property type="entry name" value="C2_TCB1"/>
    <property type="match status" value="1"/>
</dbReference>
<keyword evidence="5" id="KW-0677">Repeat</keyword>
<dbReference type="Gene3D" id="2.60.40.150">
    <property type="entry name" value="C2 domain"/>
    <property type="match status" value="4"/>
</dbReference>
<feature type="transmembrane region" description="Helical" evidence="12">
    <location>
        <begin position="207"/>
        <end position="225"/>
    </location>
</feature>
<feature type="compositionally biased region" description="Polar residues" evidence="11">
    <location>
        <begin position="127"/>
        <end position="139"/>
    </location>
</feature>
<evidence type="ECO:0000256" key="11">
    <source>
        <dbReference type="SAM" id="MobiDB-lite"/>
    </source>
</evidence>
<dbReference type="Pfam" id="PF00168">
    <property type="entry name" value="C2"/>
    <property type="match status" value="4"/>
</dbReference>
<evidence type="ECO:0000256" key="7">
    <source>
        <dbReference type="ARBA" id="ARBA00022989"/>
    </source>
</evidence>
<feature type="region of interest" description="Disordered" evidence="11">
    <location>
        <begin position="40"/>
        <end position="163"/>
    </location>
</feature>
<protein>
    <recommendedName>
        <fullName evidence="17">Tricalbin</fullName>
    </recommendedName>
</protein>
<feature type="domain" description="C2" evidence="13">
    <location>
        <begin position="470"/>
        <end position="596"/>
    </location>
</feature>
<dbReference type="InterPro" id="IPR037761">
    <property type="entry name" value="C2A_Tricalbin"/>
</dbReference>
<sequence length="1681" mass="185816">MIQMGQSHILTSNWSPGLLTTRLFTFCYFVWNPTHDLSNSDNMSSEEIFEKPNKSRPHSASKASTTHISTHSHSNSKMDTSRPRSTSKVSGSTSPPPATSKISSKNETLHPIESVALSMNTEKDSNRNTSELPTKTSSAPFEDTPLLDEEEKTTKNSKPIKMTSTDSSTLYPWSKVGVFHPSGVGAPTSKDSKVIKAYILENFYNDLYYNVATVFGTCFFSWGFAYIGMSWWSIGFIFFCSAAVYNNEYRRFNRNIRDDLQRVTVQETLSERTETTLWLNSFLSKFWVIYMPVLSKQVKESVNPTLAGVAPGYGIDAFSLEEFTLGSKAPAIRGIKTNTKTGKKFVEMDWSFAFTPNDVSDMTPKEVAIKVNPKISLGVTIGKGVVSKTVSVIVENINVAGKLRVGIEFGTIFPNIKIVSIQLLEPPLIDFVLKPVGGDTLGLDIMSFLPGLKSTVKSLIDSNLAPMLYAPNKMDINVEDIMSAQSNDATGVLAVTIHDAAALKSSGFITNTVDPYVTISTENSVKNNEPSVKTKVINDSKSPKWNETHYLTVNSLQQKLFLKCFDFNDVRSDTLIGELEITLEELLQENSLENQSTELLIGTQPKGQLNYSLNWFPCIQKSEDKVAKGTTDDKKKLESTTEQNNQEENDAFDDVDVGIIKFTLQNIKYLDTSGTVTGTLSPSAELYLNNELVKSYRTLRRINEPSWGETTEIFIPSKSNSKIRIDIFDQGMNGKDLICQYNGSLEDILNSLSTGNGFIKGSPQGEIYVDAQWKPVTVSTNFSASTTARDPIGSLKLFVKDANIAGSLAGIGDIDPYFTVAVNRHLKFKSPHFTETRTPIFNREVFIPITSENQNITLSLFDFQGIGGDRFIGQYQITANELIQKDEKTNLFLPVTRAPKLTKIILNDKHNLKTETTVTLTVQFISTVPVYTVEEAEEINLLEDELSEKKRLFQIEQEKLKKEMDMKPSEYELTEIDNPFYAEEKAINKKNKFDLLQLMEFNSGILSLNFISGTLEKSSSYLHVTFDDFAYPSFSSLKSQGTNLVPETGSAFIRDLNNSTAHFIISKKFIVQEASDIISQNTFRTLSLLQSSLSKPLKLKVGSSYITIKSTYNPTAAPLDRSESILDTGYLHLKIISAEGLMSADRNGKSDPFARVFVDGRKAFKTEVVKKTLSPVWNATAKIAVPSRRYSQLVLEVFDWDMAGDNEELGLVGLDIEELEPNREYHWNLPLSTQGTVKVKGKFVPEYIKASLQENASSSGIAAVPLKKIGTSNVLLKSGGNVVNAGVGGLQFGGKMLKKGVGLGGDIVKKTKNENSSHTHEKGHEKDTTKENIDSNHDRPVKPTPRRSLSKKGDDSHKRRSFSFIRDRISSDSKPEKTHERNSSGASEAVSTEAAQSKSKRTSFERPYPHRHASTSRSVHSSQEKAPSSPKVKPPSSPKIKTPSSPKVKTPSSPRMKVPHTKTPQTATQEKDSNQSLKNTAEYDPSIPNQEYVKVPANSLANKPETTDKQSEHANHYHKGNGGVGGATNSGSHQRSVSRASSFARTLAPNGTYEGVVKVIAAEKVAKNVQIKVSLAQGGRMKPLFMTKTLKADDKGVVAFNDEGKFKASPEANLVFGAIAHHKFSKDRDIGVAQINLDDEQIQQENNIAIKLGDGHVVVKVDYGGEALNTPPLPEIPPEHR</sequence>
<dbReference type="PROSITE" id="PS50004">
    <property type="entry name" value="C2"/>
    <property type="match status" value="4"/>
</dbReference>
<evidence type="ECO:0000256" key="4">
    <source>
        <dbReference type="ARBA" id="ARBA00022692"/>
    </source>
</evidence>
<dbReference type="PROSITE" id="PS51847">
    <property type="entry name" value="SMP"/>
    <property type="match status" value="1"/>
</dbReference>
<dbReference type="SMART" id="SM00239">
    <property type="entry name" value="C2"/>
    <property type="match status" value="5"/>
</dbReference>
<dbReference type="GO" id="GO:0005789">
    <property type="term" value="C:endoplasmic reticulum membrane"/>
    <property type="evidence" value="ECO:0007669"/>
    <property type="project" value="UniProtKB-SubCell"/>
</dbReference>
<dbReference type="InterPro" id="IPR031468">
    <property type="entry name" value="SMP_LBD"/>
</dbReference>
<evidence type="ECO:0000259" key="14">
    <source>
        <dbReference type="PROSITE" id="PS51847"/>
    </source>
</evidence>
<feature type="domain" description="C2" evidence="13">
    <location>
        <begin position="1110"/>
        <end position="1229"/>
    </location>
</feature>
<feature type="compositionally biased region" description="Polar residues" evidence="11">
    <location>
        <begin position="1415"/>
        <end position="1426"/>
    </location>
</feature>
<dbReference type="InterPro" id="IPR017147">
    <property type="entry name" value="Tricalbin"/>
</dbReference>
<dbReference type="RefSeq" id="XP_004181043.1">
    <property type="nucleotide sequence ID" value="XM_004180995.1"/>
</dbReference>
<organism evidence="15 16">
    <name type="scientific">Henningerozyma blattae (strain ATCC 34711 / CBS 6284 / DSM 70876 / NBRC 10599 / NRRL Y-10934 / UCD 77-7)</name>
    <name type="common">Yeast</name>
    <name type="synonym">Tetrapisispora blattae</name>
    <dbReference type="NCBI Taxonomy" id="1071380"/>
    <lineage>
        <taxon>Eukaryota</taxon>
        <taxon>Fungi</taxon>
        <taxon>Dikarya</taxon>
        <taxon>Ascomycota</taxon>
        <taxon>Saccharomycotina</taxon>
        <taxon>Saccharomycetes</taxon>
        <taxon>Saccharomycetales</taxon>
        <taxon>Saccharomycetaceae</taxon>
        <taxon>Henningerozyma</taxon>
    </lineage>
</organism>
<evidence type="ECO:0000256" key="2">
    <source>
        <dbReference type="ARBA" id="ARBA00022448"/>
    </source>
</evidence>
<evidence type="ECO:0000256" key="10">
    <source>
        <dbReference type="ARBA" id="ARBA00023136"/>
    </source>
</evidence>
<evidence type="ECO:0000256" key="8">
    <source>
        <dbReference type="ARBA" id="ARBA00023055"/>
    </source>
</evidence>
<name>I2H572_HENB6</name>
<evidence type="ECO:0000256" key="3">
    <source>
        <dbReference type="ARBA" id="ARBA00022553"/>
    </source>
</evidence>
<dbReference type="CDD" id="cd04040">
    <property type="entry name" value="C2D_Tricalbin-like"/>
    <property type="match status" value="1"/>
</dbReference>
<dbReference type="CDD" id="cd21678">
    <property type="entry name" value="SMP_TCB"/>
    <property type="match status" value="1"/>
</dbReference>
<dbReference type="InterPro" id="IPR056910">
    <property type="entry name" value="TCB1-3_C2"/>
</dbReference>
<proteinExistence type="predicted"/>
<evidence type="ECO:0000313" key="16">
    <source>
        <dbReference type="Proteomes" id="UP000002866"/>
    </source>
</evidence>
<feature type="compositionally biased region" description="Basic and acidic residues" evidence="11">
    <location>
        <begin position="627"/>
        <end position="639"/>
    </location>
</feature>
<feature type="compositionally biased region" description="Basic and acidic residues" evidence="11">
    <location>
        <begin position="1308"/>
        <end position="1341"/>
    </location>
</feature>
<evidence type="ECO:0000256" key="12">
    <source>
        <dbReference type="SAM" id="Phobius"/>
    </source>
</evidence>
<dbReference type="EMBL" id="HE806320">
    <property type="protein sequence ID" value="CCH61524.1"/>
    <property type="molecule type" value="Genomic_DNA"/>
</dbReference>
<keyword evidence="6" id="KW-0256">Endoplasmic reticulum</keyword>
<keyword evidence="8" id="KW-0445">Lipid transport</keyword>
<dbReference type="KEGG" id="tbl:TBLA_0E04720"/>
<dbReference type="InterPro" id="IPR000008">
    <property type="entry name" value="C2_dom"/>
</dbReference>
<dbReference type="Proteomes" id="UP000002866">
    <property type="component" value="Chromosome 5"/>
</dbReference>
<evidence type="ECO:0000256" key="5">
    <source>
        <dbReference type="ARBA" id="ARBA00022737"/>
    </source>
</evidence>
<dbReference type="HOGENOM" id="CLU_001661_1_1_1"/>
<dbReference type="InterPro" id="IPR052455">
    <property type="entry name" value="Tricalbin_domain"/>
</dbReference>
<feature type="compositionally biased region" description="Polar residues" evidence="11">
    <location>
        <begin position="1383"/>
        <end position="1397"/>
    </location>
</feature>
<feature type="region of interest" description="Disordered" evidence="11">
    <location>
        <begin position="627"/>
        <end position="650"/>
    </location>
</feature>
<feature type="compositionally biased region" description="Polar residues" evidence="11">
    <location>
        <begin position="1462"/>
        <end position="1479"/>
    </location>
</feature>
<comment type="subcellular location">
    <subcellularLocation>
        <location evidence="1">Endoplasmic reticulum membrane</location>
    </subcellularLocation>
</comment>
<dbReference type="CDD" id="cd04044">
    <property type="entry name" value="C2A_Tricalbin-like"/>
    <property type="match status" value="1"/>
</dbReference>
<dbReference type="InterPro" id="IPR037756">
    <property type="entry name" value="C2D_Tricalbin"/>
</dbReference>
<dbReference type="OrthoDB" id="1029639at2759"/>
<feature type="domain" description="SMP-LTD" evidence="14">
    <location>
        <begin position="269"/>
        <end position="479"/>
    </location>
</feature>
<evidence type="ECO:0000256" key="1">
    <source>
        <dbReference type="ARBA" id="ARBA00004586"/>
    </source>
</evidence>
<keyword evidence="4 12" id="KW-0812">Transmembrane</keyword>
<dbReference type="InterPro" id="IPR035892">
    <property type="entry name" value="C2_domain_sf"/>
</dbReference>
<dbReference type="Pfam" id="PF25669">
    <property type="entry name" value="SMP_MUG190-like"/>
    <property type="match status" value="1"/>
</dbReference>
<keyword evidence="2" id="KW-0813">Transport</keyword>
<keyword evidence="9" id="KW-0446">Lipid-binding</keyword>
<feature type="domain" description="C2" evidence="13">
    <location>
        <begin position="638"/>
        <end position="759"/>
    </location>
</feature>
<feature type="compositionally biased region" description="Low complexity" evidence="11">
    <location>
        <begin position="60"/>
        <end position="77"/>
    </location>
</feature>
<dbReference type="eggNOG" id="KOG1012">
    <property type="taxonomic scope" value="Eukaryota"/>
</dbReference>